<dbReference type="PANTHER" id="PTHR34106:SF5">
    <property type="entry name" value="GLYCOSIDASE"/>
    <property type="match status" value="1"/>
</dbReference>
<dbReference type="GO" id="GO:0016757">
    <property type="term" value="F:glycosyltransferase activity"/>
    <property type="evidence" value="ECO:0007669"/>
    <property type="project" value="UniProtKB-KW"/>
</dbReference>
<evidence type="ECO:0000313" key="5">
    <source>
        <dbReference type="Proteomes" id="UP000178042"/>
    </source>
</evidence>
<dbReference type="Pfam" id="PF04041">
    <property type="entry name" value="Glyco_hydro_130"/>
    <property type="match status" value="1"/>
</dbReference>
<sequence length="323" mass="36766">MLEPNPEFSWEDSAVFNPAAFYDGEHVYLLYRALGGDGISRIGCAQSKDGIHFTRFRNPVFVMNTPPSPKFRNPFADIGRYDRDAYASGGGWGGSEDPRAVLIDGVLHMNFGVFDSWKSIRVALTSITLPDFRARIWNWAPHLFISPEKETHKNWVLFPEKIRGKFAILHALTPKVMIDYADSLEEWENQPIRSNNHRGGRDGHWDEFVRGAAAPPLKTKYGWLQLYHAMNPRENHGYKVGVMILDLKDPTKILYRSSKPVLEPQEWYENDWKPGVVYASGAVIKDGTLFVYYGGGDKRISMATAPLEPFLHALMHDNEARLI</sequence>
<comment type="caution">
    <text evidence="4">The sequence shown here is derived from an EMBL/GenBank/DDBJ whole genome shotgun (WGS) entry which is preliminary data.</text>
</comment>
<dbReference type="CDD" id="cd18614">
    <property type="entry name" value="GH130"/>
    <property type="match status" value="1"/>
</dbReference>
<dbReference type="Proteomes" id="UP000178042">
    <property type="component" value="Unassembled WGS sequence"/>
</dbReference>
<dbReference type="SUPFAM" id="SSF75005">
    <property type="entry name" value="Arabinanase/levansucrase/invertase"/>
    <property type="match status" value="1"/>
</dbReference>
<dbReference type="AlphaFoldDB" id="A0A1F6DHW4"/>
<name>A0A1F6DHW4_9BACT</name>
<dbReference type="InterPro" id="IPR007184">
    <property type="entry name" value="Mannoside_phosphorylase"/>
</dbReference>
<dbReference type="PANTHER" id="PTHR34106">
    <property type="entry name" value="GLYCOSIDASE"/>
    <property type="match status" value="1"/>
</dbReference>
<protein>
    <recommendedName>
        <fullName evidence="6">Glycosidase</fullName>
    </recommendedName>
</protein>
<reference evidence="4 5" key="1">
    <citation type="journal article" date="2016" name="Nat. Commun.">
        <title>Thousands of microbial genomes shed light on interconnected biogeochemical processes in an aquifer system.</title>
        <authorList>
            <person name="Anantharaman K."/>
            <person name="Brown C.T."/>
            <person name="Hug L.A."/>
            <person name="Sharon I."/>
            <person name="Castelle C.J."/>
            <person name="Probst A.J."/>
            <person name="Thomas B.C."/>
            <person name="Singh A."/>
            <person name="Wilkins M.J."/>
            <person name="Karaoz U."/>
            <person name="Brodie E.L."/>
            <person name="Williams K.H."/>
            <person name="Hubbard S.S."/>
            <person name="Banfield J.F."/>
        </authorList>
    </citation>
    <scope>NUCLEOTIDE SEQUENCE [LARGE SCALE GENOMIC DNA]</scope>
</reference>
<evidence type="ECO:0000256" key="2">
    <source>
        <dbReference type="ARBA" id="ARBA00022679"/>
    </source>
</evidence>
<evidence type="ECO:0000256" key="3">
    <source>
        <dbReference type="ARBA" id="ARBA00024356"/>
    </source>
</evidence>
<evidence type="ECO:0000256" key="1">
    <source>
        <dbReference type="ARBA" id="ARBA00022676"/>
    </source>
</evidence>
<organism evidence="4 5">
    <name type="scientific">Candidatus Kaiserbacteria bacterium RIFCSPHIGHO2_02_FULL_49_16</name>
    <dbReference type="NCBI Taxonomy" id="1798490"/>
    <lineage>
        <taxon>Bacteria</taxon>
        <taxon>Candidatus Kaiseribacteriota</taxon>
    </lineage>
</organism>
<dbReference type="Gene3D" id="2.115.10.20">
    <property type="entry name" value="Glycosyl hydrolase domain, family 43"/>
    <property type="match status" value="1"/>
</dbReference>
<comment type="similarity">
    <text evidence="3">Belongs to the glycosyl hydrolase 130 family.</text>
</comment>
<keyword evidence="1" id="KW-0328">Glycosyltransferase</keyword>
<dbReference type="EMBL" id="MFLD01000006">
    <property type="protein sequence ID" value="OGG60907.1"/>
    <property type="molecule type" value="Genomic_DNA"/>
</dbReference>
<evidence type="ECO:0008006" key="6">
    <source>
        <dbReference type="Google" id="ProtNLM"/>
    </source>
</evidence>
<evidence type="ECO:0000313" key="4">
    <source>
        <dbReference type="EMBL" id="OGG60907.1"/>
    </source>
</evidence>
<proteinExistence type="inferred from homology"/>
<keyword evidence="2" id="KW-0808">Transferase</keyword>
<accession>A0A1F6DHW4</accession>
<dbReference type="InterPro" id="IPR023296">
    <property type="entry name" value="Glyco_hydro_beta-prop_sf"/>
</dbReference>
<gene>
    <name evidence="4" type="ORF">A3C86_02715</name>
</gene>